<evidence type="ECO:0000256" key="1">
    <source>
        <dbReference type="SAM" id="MobiDB-lite"/>
    </source>
</evidence>
<feature type="compositionally biased region" description="Gly residues" evidence="1">
    <location>
        <begin position="115"/>
        <end position="128"/>
    </location>
</feature>
<evidence type="ECO:0000313" key="2">
    <source>
        <dbReference type="EMBL" id="CAI9265584.1"/>
    </source>
</evidence>
<organism evidence="2 3">
    <name type="scientific">Lactuca saligna</name>
    <name type="common">Willowleaf lettuce</name>
    <dbReference type="NCBI Taxonomy" id="75948"/>
    <lineage>
        <taxon>Eukaryota</taxon>
        <taxon>Viridiplantae</taxon>
        <taxon>Streptophyta</taxon>
        <taxon>Embryophyta</taxon>
        <taxon>Tracheophyta</taxon>
        <taxon>Spermatophyta</taxon>
        <taxon>Magnoliopsida</taxon>
        <taxon>eudicotyledons</taxon>
        <taxon>Gunneridae</taxon>
        <taxon>Pentapetalae</taxon>
        <taxon>asterids</taxon>
        <taxon>campanulids</taxon>
        <taxon>Asterales</taxon>
        <taxon>Asteraceae</taxon>
        <taxon>Cichorioideae</taxon>
        <taxon>Cichorieae</taxon>
        <taxon>Lactucinae</taxon>
        <taxon>Lactuca</taxon>
    </lineage>
</organism>
<feature type="region of interest" description="Disordered" evidence="1">
    <location>
        <begin position="1"/>
        <end position="135"/>
    </location>
</feature>
<proteinExistence type="predicted"/>
<sequence length="234" mass="24880">MKVTGIGRTVQSKNCLQRGHNKASCKNPKVTLEPKPKKKMGIPRLDPDISHWTRGSVRGGVRGSKGGARGSRGGIGGKRGGAMGNTGGAKGNKGGKRGGRGSKRGGSGSKTSVGIEGGGVAEVEGGGGENKDDTNPEKYLVNLWKAMQDLKLSGYSIEEIKNTHSLTDSHMKQLNDYNDTIKQVLPMSMEEEYPPQTEKQDGAEEINPETQPESEEDGMCWDFCKFSIGVGLGC</sequence>
<dbReference type="EMBL" id="OX465086">
    <property type="protein sequence ID" value="CAI9265584.1"/>
    <property type="molecule type" value="Genomic_DNA"/>
</dbReference>
<feature type="compositionally biased region" description="Basic residues" evidence="1">
    <location>
        <begin position="93"/>
        <end position="103"/>
    </location>
</feature>
<feature type="compositionally biased region" description="Gly residues" evidence="1">
    <location>
        <begin position="57"/>
        <end position="92"/>
    </location>
</feature>
<feature type="region of interest" description="Disordered" evidence="1">
    <location>
        <begin position="191"/>
        <end position="216"/>
    </location>
</feature>
<name>A0AA35VBG9_LACSI</name>
<evidence type="ECO:0000313" key="3">
    <source>
        <dbReference type="Proteomes" id="UP001177003"/>
    </source>
</evidence>
<reference evidence="2" key="1">
    <citation type="submission" date="2023-04" db="EMBL/GenBank/DDBJ databases">
        <authorList>
            <person name="Vijverberg K."/>
            <person name="Xiong W."/>
            <person name="Schranz E."/>
        </authorList>
    </citation>
    <scope>NUCLEOTIDE SEQUENCE</scope>
</reference>
<dbReference type="Proteomes" id="UP001177003">
    <property type="component" value="Chromosome 0"/>
</dbReference>
<dbReference type="AlphaFoldDB" id="A0AA35VBG9"/>
<accession>A0AA35VBG9</accession>
<keyword evidence="3" id="KW-1185">Reference proteome</keyword>
<feature type="compositionally biased region" description="Acidic residues" evidence="1">
    <location>
        <begin position="203"/>
        <end position="216"/>
    </location>
</feature>
<gene>
    <name evidence="2" type="ORF">LSALG_LOCUS6179</name>
</gene>
<protein>
    <submittedName>
        <fullName evidence="2">Uncharacterized protein</fullName>
    </submittedName>
</protein>